<evidence type="ECO:0000313" key="3">
    <source>
        <dbReference type="Proteomes" id="UP000250358"/>
    </source>
</evidence>
<proteinExistence type="predicted"/>
<protein>
    <submittedName>
        <fullName evidence="2">Uncharacterized protein</fullName>
    </submittedName>
</protein>
<accession>A0A2X1C741</accession>
<sequence length="140" mass="15825">MTVFTYEERHVIAAAAKLRREARKAATKARAKSPKADRGRERDNGFRQYIRRQPCEARHLGGCFGPVQHAHVSYRVHGIANSFGRGVKNHDRHGNPLCAGHHKMQHDMGDERAFWSLLGKDAYETAAAHYAAYQKAHDHA</sequence>
<organism evidence="2 3">
    <name type="scientific">Brevundimonas diminuta</name>
    <name type="common">Pseudomonas diminuta</name>
    <dbReference type="NCBI Taxonomy" id="293"/>
    <lineage>
        <taxon>Bacteria</taxon>
        <taxon>Pseudomonadati</taxon>
        <taxon>Pseudomonadota</taxon>
        <taxon>Alphaproteobacteria</taxon>
        <taxon>Caulobacterales</taxon>
        <taxon>Caulobacteraceae</taxon>
        <taxon>Brevundimonas</taxon>
    </lineage>
</organism>
<dbReference type="EMBL" id="UAQM01000011">
    <property type="protein sequence ID" value="SPU44275.1"/>
    <property type="molecule type" value="Genomic_DNA"/>
</dbReference>
<feature type="region of interest" description="Disordered" evidence="1">
    <location>
        <begin position="23"/>
        <end position="45"/>
    </location>
</feature>
<name>A0A2X1C741_BREDI</name>
<evidence type="ECO:0000256" key="1">
    <source>
        <dbReference type="SAM" id="MobiDB-lite"/>
    </source>
</evidence>
<dbReference type="Proteomes" id="UP000250358">
    <property type="component" value="Unassembled WGS sequence"/>
</dbReference>
<reference evidence="2 3" key="1">
    <citation type="submission" date="2018-06" db="EMBL/GenBank/DDBJ databases">
        <authorList>
            <consortium name="Pathogen Informatics"/>
            <person name="Doyle S."/>
        </authorList>
    </citation>
    <scope>NUCLEOTIDE SEQUENCE [LARGE SCALE GENOMIC DNA]</scope>
    <source>
        <strain evidence="2 3">NCTC11165</strain>
    </source>
</reference>
<evidence type="ECO:0000313" key="2">
    <source>
        <dbReference type="EMBL" id="SPU44275.1"/>
    </source>
</evidence>
<dbReference type="RefSeq" id="WP_128115664.1">
    <property type="nucleotide sequence ID" value="NZ_UAQM01000011.1"/>
</dbReference>
<gene>
    <name evidence="2" type="ORF">NCTC11165_01677</name>
</gene>
<dbReference type="AlphaFoldDB" id="A0A2X1C741"/>
<feature type="compositionally biased region" description="Basic residues" evidence="1">
    <location>
        <begin position="23"/>
        <end position="33"/>
    </location>
</feature>
<feature type="compositionally biased region" description="Basic and acidic residues" evidence="1">
    <location>
        <begin position="34"/>
        <end position="45"/>
    </location>
</feature>